<evidence type="ECO:0000256" key="8">
    <source>
        <dbReference type="ARBA" id="ARBA00034078"/>
    </source>
</evidence>
<gene>
    <name evidence="11" type="ORF">Esi_0085_0023</name>
</gene>
<dbReference type="OrthoDB" id="1885901at2759"/>
<reference evidence="11 12" key="1">
    <citation type="journal article" date="2010" name="Nature">
        <title>The Ectocarpus genome and the independent evolution of multicellularity in brown algae.</title>
        <authorList>
            <person name="Cock J.M."/>
            <person name="Sterck L."/>
            <person name="Rouze P."/>
            <person name="Scornet D."/>
            <person name="Allen A.E."/>
            <person name="Amoutzias G."/>
            <person name="Anthouard V."/>
            <person name="Artiguenave F."/>
            <person name="Aury J.M."/>
            <person name="Badger J.H."/>
            <person name="Beszteri B."/>
            <person name="Billiau K."/>
            <person name="Bonnet E."/>
            <person name="Bothwell J.H."/>
            <person name="Bowler C."/>
            <person name="Boyen C."/>
            <person name="Brownlee C."/>
            <person name="Carrano C.J."/>
            <person name="Charrier B."/>
            <person name="Cho G.Y."/>
            <person name="Coelho S.M."/>
            <person name="Collen J."/>
            <person name="Corre E."/>
            <person name="Da Silva C."/>
            <person name="Delage L."/>
            <person name="Delaroque N."/>
            <person name="Dittami S.M."/>
            <person name="Doulbeau S."/>
            <person name="Elias M."/>
            <person name="Farnham G."/>
            <person name="Gachon C.M."/>
            <person name="Gschloessl B."/>
            <person name="Heesch S."/>
            <person name="Jabbari K."/>
            <person name="Jubin C."/>
            <person name="Kawai H."/>
            <person name="Kimura K."/>
            <person name="Kloareg B."/>
            <person name="Kupper F.C."/>
            <person name="Lang D."/>
            <person name="Le Bail A."/>
            <person name="Leblanc C."/>
            <person name="Lerouge P."/>
            <person name="Lohr M."/>
            <person name="Lopez P.J."/>
            <person name="Martens C."/>
            <person name="Maumus F."/>
            <person name="Michel G."/>
            <person name="Miranda-Saavedra D."/>
            <person name="Morales J."/>
            <person name="Moreau H."/>
            <person name="Motomura T."/>
            <person name="Nagasato C."/>
            <person name="Napoli C.A."/>
            <person name="Nelson D.R."/>
            <person name="Nyvall-Collen P."/>
            <person name="Peters A.F."/>
            <person name="Pommier C."/>
            <person name="Potin P."/>
            <person name="Poulain J."/>
            <person name="Quesneville H."/>
            <person name="Read B."/>
            <person name="Rensing S.A."/>
            <person name="Ritter A."/>
            <person name="Rousvoal S."/>
            <person name="Samanta M."/>
            <person name="Samson G."/>
            <person name="Schroeder D.C."/>
            <person name="Segurens B."/>
            <person name="Strittmatter M."/>
            <person name="Tonon T."/>
            <person name="Tregear J.W."/>
            <person name="Valentin K."/>
            <person name="von Dassow P."/>
            <person name="Yamagishi T."/>
            <person name="Van de Peer Y."/>
            <person name="Wincker P."/>
        </authorList>
    </citation>
    <scope>NUCLEOTIDE SEQUENCE [LARGE SCALE GENOMIC DNA]</scope>
    <source>
        <strain evidence="12">Ec32 / CCAP1310/4</strain>
    </source>
</reference>
<organism evidence="11 12">
    <name type="scientific">Ectocarpus siliculosus</name>
    <name type="common">Brown alga</name>
    <name type="synonym">Conferva siliculosa</name>
    <dbReference type="NCBI Taxonomy" id="2880"/>
    <lineage>
        <taxon>Eukaryota</taxon>
        <taxon>Sar</taxon>
        <taxon>Stramenopiles</taxon>
        <taxon>Ochrophyta</taxon>
        <taxon>PX clade</taxon>
        <taxon>Phaeophyceae</taxon>
        <taxon>Ectocarpales</taxon>
        <taxon>Ectocarpaceae</taxon>
        <taxon>Ectocarpus</taxon>
    </lineage>
</organism>
<dbReference type="eggNOG" id="ENOG502RXRY">
    <property type="taxonomic scope" value="Eukaryota"/>
</dbReference>
<dbReference type="AlphaFoldDB" id="D7G7R1"/>
<dbReference type="PANTHER" id="PTHR43112">
    <property type="entry name" value="FERREDOXIN"/>
    <property type="match status" value="1"/>
</dbReference>
<dbReference type="CDD" id="cd00207">
    <property type="entry name" value="fer2"/>
    <property type="match status" value="1"/>
</dbReference>
<evidence type="ECO:0000256" key="9">
    <source>
        <dbReference type="SAM" id="MobiDB-lite"/>
    </source>
</evidence>
<keyword evidence="5" id="KW-0249">Electron transport</keyword>
<dbReference type="InParanoid" id="D7G7R1"/>
<dbReference type="Pfam" id="PF00111">
    <property type="entry name" value="Fer2"/>
    <property type="match status" value="1"/>
</dbReference>
<evidence type="ECO:0000256" key="7">
    <source>
        <dbReference type="ARBA" id="ARBA00023014"/>
    </source>
</evidence>
<protein>
    <submittedName>
        <fullName evidence="11">Ferredoxin</fullName>
    </submittedName>
</protein>
<keyword evidence="4" id="KW-0479">Metal-binding</keyword>
<dbReference type="Gene3D" id="3.10.20.30">
    <property type="match status" value="1"/>
</dbReference>
<dbReference type="InterPro" id="IPR001041">
    <property type="entry name" value="2Fe-2S_ferredoxin-type"/>
</dbReference>
<evidence type="ECO:0000256" key="4">
    <source>
        <dbReference type="ARBA" id="ARBA00022723"/>
    </source>
</evidence>
<dbReference type="SUPFAM" id="SSF54292">
    <property type="entry name" value="2Fe-2S ferredoxin-like"/>
    <property type="match status" value="1"/>
</dbReference>
<keyword evidence="2" id="KW-0813">Transport</keyword>
<dbReference type="InterPro" id="IPR036010">
    <property type="entry name" value="2Fe-2S_ferredoxin-like_sf"/>
</dbReference>
<keyword evidence="12" id="KW-1185">Reference proteome</keyword>
<evidence type="ECO:0000256" key="5">
    <source>
        <dbReference type="ARBA" id="ARBA00022982"/>
    </source>
</evidence>
<dbReference type="InterPro" id="IPR012675">
    <property type="entry name" value="Beta-grasp_dom_sf"/>
</dbReference>
<dbReference type="GO" id="GO:0051537">
    <property type="term" value="F:2 iron, 2 sulfur cluster binding"/>
    <property type="evidence" value="ECO:0007669"/>
    <property type="project" value="UniProtKB-KW"/>
</dbReference>
<proteinExistence type="inferred from homology"/>
<keyword evidence="7" id="KW-0411">Iron-sulfur</keyword>
<dbReference type="EMBL" id="FN649741">
    <property type="protein sequence ID" value="CBJ27792.1"/>
    <property type="molecule type" value="Genomic_DNA"/>
</dbReference>
<feature type="domain" description="2Fe-2S ferredoxin-type" evidence="10">
    <location>
        <begin position="110"/>
        <end position="207"/>
    </location>
</feature>
<dbReference type="STRING" id="2880.D7G7R1"/>
<dbReference type="PROSITE" id="PS51085">
    <property type="entry name" value="2FE2S_FER_2"/>
    <property type="match status" value="1"/>
</dbReference>
<dbReference type="EMBL" id="FN649086">
    <property type="protein sequence ID" value="CBJ27792.1"/>
    <property type="molecule type" value="Genomic_DNA"/>
</dbReference>
<feature type="region of interest" description="Disordered" evidence="9">
    <location>
        <begin position="1"/>
        <end position="27"/>
    </location>
</feature>
<evidence type="ECO:0000313" key="12">
    <source>
        <dbReference type="Proteomes" id="UP000002630"/>
    </source>
</evidence>
<dbReference type="Proteomes" id="UP000002630">
    <property type="component" value="Linkage Group LG16"/>
</dbReference>
<evidence type="ECO:0000256" key="3">
    <source>
        <dbReference type="ARBA" id="ARBA00022714"/>
    </source>
</evidence>
<evidence type="ECO:0000256" key="1">
    <source>
        <dbReference type="ARBA" id="ARBA00007874"/>
    </source>
</evidence>
<evidence type="ECO:0000313" key="11">
    <source>
        <dbReference type="EMBL" id="CBJ27792.1"/>
    </source>
</evidence>
<dbReference type="GO" id="GO:0046872">
    <property type="term" value="F:metal ion binding"/>
    <property type="evidence" value="ECO:0007669"/>
    <property type="project" value="UniProtKB-KW"/>
</dbReference>
<evidence type="ECO:0000256" key="6">
    <source>
        <dbReference type="ARBA" id="ARBA00023004"/>
    </source>
</evidence>
<evidence type="ECO:0000259" key="10">
    <source>
        <dbReference type="PROSITE" id="PS51085"/>
    </source>
</evidence>
<sequence>MTPPATSRAGGGRSTKPRRPVATGSGGTRARAGALVWLSMTVQSRAFLVAPAVGGGVCRPRAGAGSARTSAASPLMAYDVKYSPNKWWDEDDIVPGFGGIWPGDPDAETHHVTYVNKAGEEVASADVPVDRYIYFATEDAGVDVPIINKKRMCRNGCCTTCAVKVLEGKVKQEGALGLLKDLKQEGYALTCCSYPKSDLVVRLQEEDDVYMKQFGNDFEGGGVEWGGVFLDED</sequence>
<keyword evidence="3" id="KW-0001">2Fe-2S</keyword>
<dbReference type="PANTHER" id="PTHR43112:SF10">
    <property type="entry name" value="FERREDOXIN C 2, CHLOROPLASTIC"/>
    <property type="match status" value="1"/>
</dbReference>
<comment type="cofactor">
    <cofactor evidence="8">
        <name>[2Fe-2S] cluster</name>
        <dbReference type="ChEBI" id="CHEBI:190135"/>
    </cofactor>
</comment>
<evidence type="ECO:0000256" key="2">
    <source>
        <dbReference type="ARBA" id="ARBA00022448"/>
    </source>
</evidence>
<accession>D7G7R1</accession>
<comment type="similarity">
    <text evidence="1">Belongs to the 2Fe2S plant-type ferredoxin family.</text>
</comment>
<name>D7G7R1_ECTSI</name>
<keyword evidence="6" id="KW-0408">Iron</keyword>